<dbReference type="NCBIfam" id="TIGR02141">
    <property type="entry name" value="modB_ABC"/>
    <property type="match status" value="1"/>
</dbReference>
<dbReference type="Gene3D" id="1.10.3720.10">
    <property type="entry name" value="MetI-like"/>
    <property type="match status" value="1"/>
</dbReference>
<reference evidence="13 14" key="1">
    <citation type="submission" date="2020-10" db="EMBL/GenBank/DDBJ databases">
        <title>Ca. Dormibacterota MAGs.</title>
        <authorList>
            <person name="Montgomery K."/>
        </authorList>
    </citation>
    <scope>NUCLEOTIDE SEQUENCE [LARGE SCALE GENOMIC DNA]</scope>
    <source>
        <strain evidence="13">SC8811_S16_3</strain>
    </source>
</reference>
<feature type="transmembrane region" description="Helical" evidence="10">
    <location>
        <begin position="121"/>
        <end position="146"/>
    </location>
</feature>
<evidence type="ECO:0000256" key="10">
    <source>
        <dbReference type="RuleBase" id="RU363032"/>
    </source>
</evidence>
<dbReference type="EMBL" id="JAEKNQ010000040">
    <property type="protein sequence ID" value="MBJ7603781.1"/>
    <property type="molecule type" value="Genomic_DNA"/>
</dbReference>
<comment type="function">
    <text evidence="11">Part of the binding-protein-dependent transport system for molybdenum; probably responsible for the translocation of the substrate across the membrane.</text>
</comment>
<dbReference type="InterPro" id="IPR000515">
    <property type="entry name" value="MetI-like"/>
</dbReference>
<keyword evidence="4 11" id="KW-0500">Molybdenum</keyword>
<feature type="domain" description="ABC transmembrane type-1" evidence="12">
    <location>
        <begin position="42"/>
        <end position="245"/>
    </location>
</feature>
<evidence type="ECO:0000256" key="11">
    <source>
        <dbReference type="RuleBase" id="RU365097"/>
    </source>
</evidence>
<keyword evidence="3 10" id="KW-0813">Transport</keyword>
<dbReference type="AlphaFoldDB" id="A0A934KHR5"/>
<feature type="transmembrane region" description="Helical" evidence="10">
    <location>
        <begin position="226"/>
        <end position="245"/>
    </location>
</feature>
<dbReference type="GO" id="GO:0005886">
    <property type="term" value="C:plasma membrane"/>
    <property type="evidence" value="ECO:0007669"/>
    <property type="project" value="UniProtKB-SubCell"/>
</dbReference>
<evidence type="ECO:0000256" key="1">
    <source>
        <dbReference type="ARBA" id="ARBA00004141"/>
    </source>
</evidence>
<keyword evidence="6 10" id="KW-1133">Transmembrane helix</keyword>
<keyword evidence="8 10" id="KW-0472">Membrane</keyword>
<evidence type="ECO:0000313" key="13">
    <source>
        <dbReference type="EMBL" id="MBJ7603781.1"/>
    </source>
</evidence>
<evidence type="ECO:0000256" key="5">
    <source>
        <dbReference type="ARBA" id="ARBA00022692"/>
    </source>
</evidence>
<comment type="function">
    <text evidence="9">Part of the ABC transporter complex CysAWTP (TC 3.A.1.6.1) involved in sulfate/thiosulfate import. Probably responsible for the translocation of the substrate across the membrane.</text>
</comment>
<evidence type="ECO:0000256" key="6">
    <source>
        <dbReference type="ARBA" id="ARBA00022989"/>
    </source>
</evidence>
<evidence type="ECO:0000256" key="8">
    <source>
        <dbReference type="ARBA" id="ARBA00023136"/>
    </source>
</evidence>
<gene>
    <name evidence="13" type="primary">modB</name>
    <name evidence="13" type="ORF">JF888_11400</name>
</gene>
<sequence>MLAVGALCGAALFILPLVGLVVKAPWPEALADLRAPESLDAFRLSLICSLSATAIAIVLGVPLAWVQARMEFRGKNLLRALTTLPMVLPPVVGGVALLLAFGRRGLVGSYLFDAYGIRLPFTTAGVILAETFVSMPFLVITVEAGLRSMNRGLEDAARTLGAHRWTVFRRVTVPLVGPSIFAGAVLCWSRALGEFGATITFAGNFPGQTQTMPLAVYLLLETRPDAAVVLSLVLVVVSLIVLVALRDRFLNVS</sequence>
<comment type="subcellular location">
    <subcellularLocation>
        <location evidence="10">Cell membrane</location>
        <topology evidence="10">Multi-pass membrane protein</topology>
    </subcellularLocation>
    <subcellularLocation>
        <location evidence="1">Membrane</location>
        <topology evidence="1">Multi-pass membrane protein</topology>
    </subcellularLocation>
</comment>
<dbReference type="RefSeq" id="WP_350340752.1">
    <property type="nucleotide sequence ID" value="NZ_JAEKNQ010000040.1"/>
</dbReference>
<dbReference type="GO" id="GO:0015098">
    <property type="term" value="F:molybdate ion transmembrane transporter activity"/>
    <property type="evidence" value="ECO:0007669"/>
    <property type="project" value="UniProtKB-UniRule"/>
</dbReference>
<feature type="transmembrane region" description="Helical" evidence="10">
    <location>
        <begin position="77"/>
        <end position="101"/>
    </location>
</feature>
<dbReference type="GO" id="GO:0015419">
    <property type="term" value="F:ABC-type sulfate transporter activity"/>
    <property type="evidence" value="ECO:0007669"/>
    <property type="project" value="InterPro"/>
</dbReference>
<evidence type="ECO:0000256" key="9">
    <source>
        <dbReference type="ARBA" id="ARBA00025323"/>
    </source>
</evidence>
<comment type="caution">
    <text evidence="13">The sequence shown here is derived from an EMBL/GenBank/DDBJ whole genome shotgun (WGS) entry which is preliminary data.</text>
</comment>
<dbReference type="NCBIfam" id="TIGR01581">
    <property type="entry name" value="Mo_ABC_porter"/>
    <property type="match status" value="1"/>
</dbReference>
<keyword evidence="5 10" id="KW-0812">Transmembrane</keyword>
<dbReference type="InterPro" id="IPR035906">
    <property type="entry name" value="MetI-like_sf"/>
</dbReference>
<evidence type="ECO:0000256" key="7">
    <source>
        <dbReference type="ARBA" id="ARBA00023032"/>
    </source>
</evidence>
<dbReference type="PANTHER" id="PTHR30406:SF8">
    <property type="entry name" value="SULFATE TRANSPORT SYSTEM PERMEASE PROTEIN CYST"/>
    <property type="match status" value="1"/>
</dbReference>
<dbReference type="InterPro" id="IPR006469">
    <property type="entry name" value="NifC_ABC_porter"/>
</dbReference>
<protein>
    <recommendedName>
        <fullName evidence="11">Molybdenum transport system permease</fullName>
    </recommendedName>
</protein>
<dbReference type="PANTHER" id="PTHR30406">
    <property type="entry name" value="SULFATE TRANSPORT SYSTEM PERMEASE PROTEIN"/>
    <property type="match status" value="1"/>
</dbReference>
<proteinExistence type="inferred from homology"/>
<comment type="similarity">
    <text evidence="11">Belongs to the binding-protein-dependent transport system permease family. CysTW subfamily.</text>
</comment>
<dbReference type="InterPro" id="IPR011867">
    <property type="entry name" value="ModB_ABC"/>
</dbReference>
<dbReference type="PROSITE" id="PS50928">
    <property type="entry name" value="ABC_TM1"/>
    <property type="match status" value="1"/>
</dbReference>
<name>A0A934KHR5_9BACT</name>
<feature type="transmembrane region" description="Helical" evidence="10">
    <location>
        <begin position="44"/>
        <end position="65"/>
    </location>
</feature>
<evidence type="ECO:0000256" key="2">
    <source>
        <dbReference type="ARBA" id="ARBA00011779"/>
    </source>
</evidence>
<keyword evidence="11" id="KW-1003">Cell membrane</keyword>
<feature type="transmembrane region" description="Helical" evidence="10">
    <location>
        <begin position="167"/>
        <end position="191"/>
    </location>
</feature>
<comment type="subunit">
    <text evidence="2">The complex is composed of two ATP-binding proteins (CysA), two transmembrane proteins (CysT and CysW) and a solute-binding protein (CysP).</text>
</comment>
<evidence type="ECO:0000256" key="4">
    <source>
        <dbReference type="ARBA" id="ARBA00022505"/>
    </source>
</evidence>
<organism evidence="13 14">
    <name type="scientific">Candidatus Dormiibacter inghamiae</name>
    <dbReference type="NCBI Taxonomy" id="3127013"/>
    <lineage>
        <taxon>Bacteria</taxon>
        <taxon>Bacillati</taxon>
        <taxon>Candidatus Dormiibacterota</taxon>
        <taxon>Candidatus Dormibacteria</taxon>
        <taxon>Candidatus Dormibacterales</taxon>
        <taxon>Candidatus Dormibacteraceae</taxon>
        <taxon>Candidatus Dormiibacter</taxon>
    </lineage>
</organism>
<dbReference type="Pfam" id="PF00528">
    <property type="entry name" value="BPD_transp_1"/>
    <property type="match status" value="1"/>
</dbReference>
<dbReference type="SUPFAM" id="SSF161098">
    <property type="entry name" value="MetI-like"/>
    <property type="match status" value="1"/>
</dbReference>
<evidence type="ECO:0000313" key="14">
    <source>
        <dbReference type="Proteomes" id="UP000620075"/>
    </source>
</evidence>
<evidence type="ECO:0000259" key="12">
    <source>
        <dbReference type="PROSITE" id="PS50928"/>
    </source>
</evidence>
<evidence type="ECO:0000256" key="3">
    <source>
        <dbReference type="ARBA" id="ARBA00022448"/>
    </source>
</evidence>
<dbReference type="Proteomes" id="UP000620075">
    <property type="component" value="Unassembled WGS sequence"/>
</dbReference>
<dbReference type="InterPro" id="IPR005667">
    <property type="entry name" value="Sulph_transpt2"/>
</dbReference>
<keyword evidence="7" id="KW-0764">Sulfate transport</keyword>
<dbReference type="CDD" id="cd06261">
    <property type="entry name" value="TM_PBP2"/>
    <property type="match status" value="1"/>
</dbReference>
<accession>A0A934KHR5</accession>